<feature type="region of interest" description="Disordered" evidence="1">
    <location>
        <begin position="1"/>
        <end position="46"/>
    </location>
</feature>
<dbReference type="Proteomes" id="UP000554286">
    <property type="component" value="Unassembled WGS sequence"/>
</dbReference>
<reference evidence="3 4" key="1">
    <citation type="submission" date="2020-08" db="EMBL/GenBank/DDBJ databases">
        <title>Genome sequencing of Purple Non-Sulfur Bacteria from various extreme environments.</title>
        <authorList>
            <person name="Mayer M."/>
        </authorList>
    </citation>
    <scope>NUCLEOTIDE SEQUENCE [LARGE SCALE GENOMIC DNA]</scope>
    <source>
        <strain evidence="3 4">JA131</strain>
    </source>
</reference>
<sequence>MESDIETVTTNAAPESGTDPGTDPGADSRSDPGATTPEDSPGRADALARDLREERAFRQDERFLFVFAIIVLLDVIVFDAVGGWVVPVVLLILELAFLVVLARLMGIEAVGDLARRLGHWSKHLFDQAARAVQGLSKPKIKAG</sequence>
<protein>
    <submittedName>
        <fullName evidence="3">Uncharacterized protein</fullName>
    </submittedName>
</protein>
<feature type="compositionally biased region" description="Polar residues" evidence="1">
    <location>
        <begin position="1"/>
        <end position="13"/>
    </location>
</feature>
<comment type="caution">
    <text evidence="3">The sequence shown here is derived from an EMBL/GenBank/DDBJ whole genome shotgun (WGS) entry which is preliminary data.</text>
</comment>
<keyword evidence="2" id="KW-0812">Transmembrane</keyword>
<keyword evidence="2" id="KW-0472">Membrane</keyword>
<accession>A0A7W6W886</accession>
<keyword evidence="4" id="KW-1185">Reference proteome</keyword>
<evidence type="ECO:0000256" key="1">
    <source>
        <dbReference type="SAM" id="MobiDB-lite"/>
    </source>
</evidence>
<dbReference type="EMBL" id="JACIGK010000001">
    <property type="protein sequence ID" value="MBB4264543.1"/>
    <property type="molecule type" value="Genomic_DNA"/>
</dbReference>
<dbReference type="AlphaFoldDB" id="A0A7W6W886"/>
<evidence type="ECO:0000313" key="4">
    <source>
        <dbReference type="Proteomes" id="UP000554286"/>
    </source>
</evidence>
<dbReference type="RefSeq" id="WP_184042175.1">
    <property type="nucleotide sequence ID" value="NZ_JACIGK010000001.1"/>
</dbReference>
<organism evidence="3 4">
    <name type="scientific">Roseospira visakhapatnamensis</name>
    <dbReference type="NCBI Taxonomy" id="390880"/>
    <lineage>
        <taxon>Bacteria</taxon>
        <taxon>Pseudomonadati</taxon>
        <taxon>Pseudomonadota</taxon>
        <taxon>Alphaproteobacteria</taxon>
        <taxon>Rhodospirillales</taxon>
        <taxon>Rhodospirillaceae</taxon>
        <taxon>Roseospira</taxon>
    </lineage>
</organism>
<proteinExistence type="predicted"/>
<evidence type="ECO:0000256" key="2">
    <source>
        <dbReference type="SAM" id="Phobius"/>
    </source>
</evidence>
<keyword evidence="2" id="KW-1133">Transmembrane helix</keyword>
<feature type="transmembrane region" description="Helical" evidence="2">
    <location>
        <begin position="62"/>
        <end position="78"/>
    </location>
</feature>
<name>A0A7W6W886_9PROT</name>
<gene>
    <name evidence="3" type="ORF">GGD89_000149</name>
</gene>
<evidence type="ECO:0000313" key="3">
    <source>
        <dbReference type="EMBL" id="MBB4264543.1"/>
    </source>
</evidence>
<feature type="transmembrane region" description="Helical" evidence="2">
    <location>
        <begin position="84"/>
        <end position="106"/>
    </location>
</feature>